<keyword evidence="1" id="KW-0472">Membrane</keyword>
<comment type="caution">
    <text evidence="5">The sequence shown here is derived from an EMBL/GenBank/DDBJ whole genome shotgun (WGS) entry which is preliminary data.</text>
</comment>
<feature type="domain" description="EGF-like" evidence="3 4">
    <location>
        <begin position="709"/>
        <end position="720"/>
    </location>
</feature>
<dbReference type="InterPro" id="IPR032675">
    <property type="entry name" value="LRR_dom_sf"/>
</dbReference>
<keyword evidence="1" id="KW-0812">Transmembrane</keyword>
<evidence type="ECO:0000259" key="4">
    <source>
        <dbReference type="PROSITE" id="PS01186"/>
    </source>
</evidence>
<keyword evidence="2" id="KW-0732">Signal</keyword>
<dbReference type="InterPro" id="IPR000742">
    <property type="entry name" value="EGF"/>
</dbReference>
<dbReference type="OrthoDB" id="26095at2759"/>
<dbReference type="PROSITE" id="PS01186">
    <property type="entry name" value="EGF_2"/>
    <property type="match status" value="1"/>
</dbReference>
<protein>
    <submittedName>
        <fullName evidence="5">Tenascin C</fullName>
    </submittedName>
</protein>
<organism evidence="5 6">
    <name type="scientific">Tieghemostelium lacteum</name>
    <name type="common">Slime mold</name>
    <name type="synonym">Dictyostelium lacteum</name>
    <dbReference type="NCBI Taxonomy" id="361077"/>
    <lineage>
        <taxon>Eukaryota</taxon>
        <taxon>Amoebozoa</taxon>
        <taxon>Evosea</taxon>
        <taxon>Eumycetozoa</taxon>
        <taxon>Dictyostelia</taxon>
        <taxon>Dictyosteliales</taxon>
        <taxon>Raperosteliaceae</taxon>
        <taxon>Tieghemostelium</taxon>
    </lineage>
</organism>
<feature type="signal peptide" evidence="2">
    <location>
        <begin position="1"/>
        <end position="19"/>
    </location>
</feature>
<dbReference type="Proteomes" id="UP000076078">
    <property type="component" value="Unassembled WGS sequence"/>
</dbReference>
<evidence type="ECO:0000313" key="6">
    <source>
        <dbReference type="Proteomes" id="UP000076078"/>
    </source>
</evidence>
<dbReference type="AlphaFoldDB" id="A0A151Z5Y5"/>
<gene>
    <name evidence="5" type="ORF">DLAC_10012</name>
</gene>
<evidence type="ECO:0000256" key="1">
    <source>
        <dbReference type="SAM" id="Phobius"/>
    </source>
</evidence>
<dbReference type="STRING" id="361077.A0A151Z5Y5"/>
<feature type="transmembrane region" description="Helical" evidence="1">
    <location>
        <begin position="951"/>
        <end position="975"/>
    </location>
</feature>
<dbReference type="InterPro" id="IPR054484">
    <property type="entry name" value="ComC_SSD"/>
</dbReference>
<feature type="chain" id="PRO_5007592869" evidence="2">
    <location>
        <begin position="20"/>
        <end position="997"/>
    </location>
</feature>
<accession>A0A151Z5Y5</accession>
<dbReference type="Gene3D" id="3.80.10.10">
    <property type="entry name" value="Ribonuclease Inhibitor"/>
    <property type="match status" value="1"/>
</dbReference>
<dbReference type="InterPro" id="IPR053331">
    <property type="entry name" value="EGF-like_comC"/>
</dbReference>
<evidence type="ECO:0000313" key="5">
    <source>
        <dbReference type="EMBL" id="KYQ89348.1"/>
    </source>
</evidence>
<dbReference type="EMBL" id="LODT01000041">
    <property type="protein sequence ID" value="KYQ89348.1"/>
    <property type="molecule type" value="Genomic_DNA"/>
</dbReference>
<keyword evidence="6" id="KW-1185">Reference proteome</keyword>
<dbReference type="PANTHER" id="PTHR24032">
    <property type="entry name" value="EGF-LIKE DOMAIN-CONTAINING PROTEIN-RELATED-RELATED"/>
    <property type="match status" value="1"/>
</dbReference>
<name>A0A151Z5Y5_TIELA</name>
<sequence>MNLTYYLLFIYLFVYLTNGYNTPMDPTQYDQALEIAHLFNLNMSEYSIIDGKYTLCGNFDSTFDCYNQRVTRINLFGNGSTSITKSHLTTLMPSLLAIEFISVPINEETFTSFFDSTVSNLKYLELDTCNVTSFPIDTFTYIGFNQLKLFNNPIECNVPIDIMKFKNLTLWQIFTKNSLYIKNFTYTDFIPFGKFASTVNLITNNFPNSNLSMYEMQFIMGPNFNLSSYDNVLQYKTSNLGIFDLLGLYSLPEFPAVNKNNVGVIQLQVNIEPQSTFINLTEYESLNSLLITTRDIPLSLNKQFPFVGCAGRLTYLLLQNSDFPNFPADILGCTSISHLLLINSGIGGTLPDISKSKLQLIDLSYNKFTGSVDKMYCNILVNLSYNNLTGNLPGCIGCYLRNPDFARNFRGNNFTNYKEGEIYPPCTITITKSILSINKISVYGTNLPPRSMNEVISIPAFTLPPQPFNSTYFSMLLNRKSIYDQLKAQGYIDFHFITQNVTIRAPLTIAPPEMTNIIYSPLLNIGYTFSAFGFNLGTNYSEVKVEIPPYKAYITKLTDYNVICDLYNTSIPEKQYTFIYNYSGIVVRKDFNFVRSYPILTAATPAPLAGGNITLFGYFGPNPYNFTVNIVSQSLAINISCNNAVGNSTTIICEIEPVNIENINNYFFLLYYNVDGILGMGSYGYFDTNSLTCSVDGCGNHGACTTLGCMCYQGFRGAKCDLIADNPNIVVNSTGAHFGDDDGSFTLSIVSVRELTPFGVLVSEIPIDKWTPTAINNNNGEVHSIFEFKKNNFTITTDFEEIISEKNITFAGIEMNLQPGSIKLSITLSSWQYISSVNYLQVVLNSTADFNQCDEDGSGDNGIETDGNLNFLQIKKGGKVFYGQFLNKVLSDQRATIVSNQVLSEDDNSILIGLNLPHCNECVIDPNFSVLLDSDFNDEKCNSSSLKDKTWILPVAVVIPIVSVAILISAAYVLVKKKQHIKFQKKLERLKNKSFVK</sequence>
<evidence type="ECO:0000259" key="3">
    <source>
        <dbReference type="PROSITE" id="PS00022"/>
    </source>
</evidence>
<dbReference type="OMA" id="THNSIRM"/>
<dbReference type="Pfam" id="PF22933">
    <property type="entry name" value="ComC_SSD"/>
    <property type="match status" value="1"/>
</dbReference>
<keyword evidence="1" id="KW-1133">Transmembrane helix</keyword>
<dbReference type="InParanoid" id="A0A151Z5Y5"/>
<dbReference type="SUPFAM" id="SSF52047">
    <property type="entry name" value="RNI-like"/>
    <property type="match status" value="1"/>
</dbReference>
<dbReference type="PROSITE" id="PS00022">
    <property type="entry name" value="EGF_1"/>
    <property type="match status" value="1"/>
</dbReference>
<proteinExistence type="predicted"/>
<reference evidence="5 6" key="1">
    <citation type="submission" date="2015-12" db="EMBL/GenBank/DDBJ databases">
        <title>Dictyostelia acquired genes for synthesis and detection of signals that induce cell-type specialization by lateral gene transfer from prokaryotes.</title>
        <authorList>
            <person name="Gloeckner G."/>
            <person name="Schaap P."/>
        </authorList>
    </citation>
    <scope>NUCLEOTIDE SEQUENCE [LARGE SCALE GENOMIC DNA]</scope>
    <source>
        <strain evidence="5 6">TK</strain>
    </source>
</reference>
<evidence type="ECO:0000256" key="2">
    <source>
        <dbReference type="SAM" id="SignalP"/>
    </source>
</evidence>